<name>A0ABW2IIW8_9PROT</name>
<organism evidence="6 7">
    <name type="scientific">Hirschia litorea</name>
    <dbReference type="NCBI Taxonomy" id="1199156"/>
    <lineage>
        <taxon>Bacteria</taxon>
        <taxon>Pseudomonadati</taxon>
        <taxon>Pseudomonadota</taxon>
        <taxon>Alphaproteobacteria</taxon>
        <taxon>Hyphomonadales</taxon>
        <taxon>Hyphomonadaceae</taxon>
        <taxon>Hirschia</taxon>
    </lineage>
</organism>
<dbReference type="PANTHER" id="PTHR30098">
    <property type="entry name" value="LEUCYL/PHENYLALANYL-TRNA--PROTEIN TRANSFERASE"/>
    <property type="match status" value="1"/>
</dbReference>
<dbReference type="PANTHER" id="PTHR30098:SF2">
    <property type="entry name" value="LEUCYL_PHENYLALANYL-TRNA--PROTEIN TRANSFERASE"/>
    <property type="match status" value="1"/>
</dbReference>
<evidence type="ECO:0000313" key="7">
    <source>
        <dbReference type="Proteomes" id="UP001596492"/>
    </source>
</evidence>
<comment type="catalytic activity">
    <reaction evidence="4">
        <text>N-terminal L-lysyl-[protein] + L-leucyl-tRNA(Leu) = N-terminal L-leucyl-L-lysyl-[protein] + tRNA(Leu) + H(+)</text>
        <dbReference type="Rhea" id="RHEA:12340"/>
        <dbReference type="Rhea" id="RHEA-COMP:9613"/>
        <dbReference type="Rhea" id="RHEA-COMP:9622"/>
        <dbReference type="Rhea" id="RHEA-COMP:12670"/>
        <dbReference type="Rhea" id="RHEA-COMP:12671"/>
        <dbReference type="ChEBI" id="CHEBI:15378"/>
        <dbReference type="ChEBI" id="CHEBI:65249"/>
        <dbReference type="ChEBI" id="CHEBI:78442"/>
        <dbReference type="ChEBI" id="CHEBI:78494"/>
        <dbReference type="ChEBI" id="CHEBI:133043"/>
        <dbReference type="EC" id="2.3.2.6"/>
    </reaction>
</comment>
<dbReference type="InterPro" id="IPR042203">
    <property type="entry name" value="Leu/Phe-tRNA_Trfase_C"/>
</dbReference>
<dbReference type="HAMAP" id="MF_00688">
    <property type="entry name" value="Leu_Phe_trans"/>
    <property type="match status" value="1"/>
</dbReference>
<evidence type="ECO:0000256" key="5">
    <source>
        <dbReference type="SAM" id="MobiDB-lite"/>
    </source>
</evidence>
<comment type="catalytic activity">
    <reaction evidence="4">
        <text>L-phenylalanyl-tRNA(Phe) + an N-terminal L-alpha-aminoacyl-[protein] = an N-terminal L-phenylalanyl-L-alpha-aminoacyl-[protein] + tRNA(Phe)</text>
        <dbReference type="Rhea" id="RHEA:43632"/>
        <dbReference type="Rhea" id="RHEA-COMP:9668"/>
        <dbReference type="Rhea" id="RHEA-COMP:9699"/>
        <dbReference type="Rhea" id="RHEA-COMP:10636"/>
        <dbReference type="Rhea" id="RHEA-COMP:10637"/>
        <dbReference type="ChEBI" id="CHEBI:78442"/>
        <dbReference type="ChEBI" id="CHEBI:78531"/>
        <dbReference type="ChEBI" id="CHEBI:78597"/>
        <dbReference type="ChEBI" id="CHEBI:83561"/>
        <dbReference type="EC" id="2.3.2.6"/>
    </reaction>
</comment>
<dbReference type="InterPro" id="IPR016181">
    <property type="entry name" value="Acyl_CoA_acyltransferase"/>
</dbReference>
<dbReference type="InterPro" id="IPR004616">
    <property type="entry name" value="Leu/Phe-tRNA_Trfase"/>
</dbReference>
<dbReference type="EMBL" id="JBHTBR010000002">
    <property type="protein sequence ID" value="MFC7290777.1"/>
    <property type="molecule type" value="Genomic_DNA"/>
</dbReference>
<feature type="compositionally biased region" description="Low complexity" evidence="5">
    <location>
        <begin position="217"/>
        <end position="232"/>
    </location>
</feature>
<comment type="subcellular location">
    <subcellularLocation>
        <location evidence="4">Cytoplasm</location>
    </subcellularLocation>
</comment>
<comment type="function">
    <text evidence="4">Functions in the N-end rule pathway of protein degradation where it conjugates Leu, Phe and, less efficiently, Met from aminoacyl-tRNAs to the N-termini of proteins containing an N-terminal arginine or lysine.</text>
</comment>
<accession>A0ABW2IIW8</accession>
<evidence type="ECO:0000256" key="2">
    <source>
        <dbReference type="ARBA" id="ARBA00022679"/>
    </source>
</evidence>
<dbReference type="GO" id="GO:0008914">
    <property type="term" value="F:leucyl-tRNA--protein transferase activity"/>
    <property type="evidence" value="ECO:0007669"/>
    <property type="project" value="UniProtKB-EC"/>
</dbReference>
<keyword evidence="2 4" id="KW-0808">Transferase</keyword>
<protein>
    <recommendedName>
        <fullName evidence="4">Leucyl/phenylalanyl-tRNA--protein transferase</fullName>
        <ecNumber evidence="4">2.3.2.6</ecNumber>
    </recommendedName>
    <alternativeName>
        <fullName evidence="4">L/F-transferase</fullName>
    </alternativeName>
    <alternativeName>
        <fullName evidence="4">Leucyltransferase</fullName>
    </alternativeName>
    <alternativeName>
        <fullName evidence="4">Phenyalanyltransferase</fullName>
    </alternativeName>
</protein>
<proteinExistence type="inferred from homology"/>
<dbReference type="NCBIfam" id="TIGR00667">
    <property type="entry name" value="aat"/>
    <property type="match status" value="1"/>
</dbReference>
<comment type="similarity">
    <text evidence="4">Belongs to the L/F-transferase family.</text>
</comment>
<evidence type="ECO:0000256" key="3">
    <source>
        <dbReference type="ARBA" id="ARBA00023315"/>
    </source>
</evidence>
<evidence type="ECO:0000256" key="4">
    <source>
        <dbReference type="HAMAP-Rule" id="MF_00688"/>
    </source>
</evidence>
<gene>
    <name evidence="4 6" type="primary">aat</name>
    <name evidence="6" type="ORF">ACFQS8_04050</name>
</gene>
<sequence length="244" mass="26312">MSDGFGPDELLDLYRRGVFPMGEDADDANLFIVDPDFRGIFPLDGLRISRSLRKVVARDVFHVTVNAAFTSVMEACADRDSTWINTPIINLYSALHRRGQAHSVECWQDGELVGGLYGVSLGGAFFGESMFSTVSNASKVALVHLAARLIAGNYQLLDTQFLTDHLESLGAIEIPRAEFQEKLKAALAIEGNFYSVSELTSGNPEESIDGLSGASNPSPDSSYSPRGSSSFSGKAALQLITHTS</sequence>
<evidence type="ECO:0000256" key="1">
    <source>
        <dbReference type="ARBA" id="ARBA00022490"/>
    </source>
</evidence>
<dbReference type="Gene3D" id="3.40.630.70">
    <property type="entry name" value="Leucyl/phenylalanyl-tRNA-protein transferase, C-terminal domain"/>
    <property type="match status" value="1"/>
</dbReference>
<dbReference type="RefSeq" id="WP_382165958.1">
    <property type="nucleotide sequence ID" value="NZ_JBHTBR010000002.1"/>
</dbReference>
<dbReference type="SUPFAM" id="SSF55729">
    <property type="entry name" value="Acyl-CoA N-acyltransferases (Nat)"/>
    <property type="match status" value="1"/>
</dbReference>
<dbReference type="Pfam" id="PF03588">
    <property type="entry name" value="Leu_Phe_trans"/>
    <property type="match status" value="1"/>
</dbReference>
<feature type="region of interest" description="Disordered" evidence="5">
    <location>
        <begin position="204"/>
        <end position="233"/>
    </location>
</feature>
<keyword evidence="7" id="KW-1185">Reference proteome</keyword>
<reference evidence="7" key="1">
    <citation type="journal article" date="2019" name="Int. J. Syst. Evol. Microbiol.">
        <title>The Global Catalogue of Microorganisms (GCM) 10K type strain sequencing project: providing services to taxonomists for standard genome sequencing and annotation.</title>
        <authorList>
            <consortium name="The Broad Institute Genomics Platform"/>
            <consortium name="The Broad Institute Genome Sequencing Center for Infectious Disease"/>
            <person name="Wu L."/>
            <person name="Ma J."/>
        </authorList>
    </citation>
    <scope>NUCLEOTIDE SEQUENCE [LARGE SCALE GENOMIC DNA]</scope>
    <source>
        <strain evidence="7">CCUG 51308</strain>
    </source>
</reference>
<evidence type="ECO:0000313" key="6">
    <source>
        <dbReference type="EMBL" id="MFC7290777.1"/>
    </source>
</evidence>
<dbReference type="Proteomes" id="UP001596492">
    <property type="component" value="Unassembled WGS sequence"/>
</dbReference>
<dbReference type="EC" id="2.3.2.6" evidence="4"/>
<comment type="caution">
    <text evidence="6">The sequence shown here is derived from an EMBL/GenBank/DDBJ whole genome shotgun (WGS) entry which is preliminary data.</text>
</comment>
<keyword evidence="1 4" id="KW-0963">Cytoplasm</keyword>
<comment type="catalytic activity">
    <reaction evidence="4">
        <text>N-terminal L-arginyl-[protein] + L-leucyl-tRNA(Leu) = N-terminal L-leucyl-L-arginyl-[protein] + tRNA(Leu) + H(+)</text>
        <dbReference type="Rhea" id="RHEA:50416"/>
        <dbReference type="Rhea" id="RHEA-COMP:9613"/>
        <dbReference type="Rhea" id="RHEA-COMP:9622"/>
        <dbReference type="Rhea" id="RHEA-COMP:12672"/>
        <dbReference type="Rhea" id="RHEA-COMP:12673"/>
        <dbReference type="ChEBI" id="CHEBI:15378"/>
        <dbReference type="ChEBI" id="CHEBI:64719"/>
        <dbReference type="ChEBI" id="CHEBI:78442"/>
        <dbReference type="ChEBI" id="CHEBI:78494"/>
        <dbReference type="ChEBI" id="CHEBI:133044"/>
        <dbReference type="EC" id="2.3.2.6"/>
    </reaction>
</comment>
<keyword evidence="3 4" id="KW-0012">Acyltransferase</keyword>